<gene>
    <name evidence="2" type="ORF">BV898_01409</name>
</gene>
<organism evidence="2 3">
    <name type="scientific">Hypsibius exemplaris</name>
    <name type="common">Freshwater tardigrade</name>
    <dbReference type="NCBI Taxonomy" id="2072580"/>
    <lineage>
        <taxon>Eukaryota</taxon>
        <taxon>Metazoa</taxon>
        <taxon>Ecdysozoa</taxon>
        <taxon>Tardigrada</taxon>
        <taxon>Eutardigrada</taxon>
        <taxon>Parachela</taxon>
        <taxon>Hypsibioidea</taxon>
        <taxon>Hypsibiidae</taxon>
        <taxon>Hypsibius</taxon>
    </lineage>
</organism>
<feature type="transmembrane region" description="Helical" evidence="1">
    <location>
        <begin position="346"/>
        <end position="365"/>
    </location>
</feature>
<dbReference type="AlphaFoldDB" id="A0A1W0XBL7"/>
<name>A0A1W0XBL7_HYPEX</name>
<feature type="transmembrane region" description="Helical" evidence="1">
    <location>
        <begin position="139"/>
        <end position="163"/>
    </location>
</feature>
<sequence length="375" mass="41815">MLHQSSHNASSFVKLVACIPVFTIYGRAFIVLLIFLSKRKEYHSLQRASLGIAASLLPDSDDLKRCCNGWRRNANRLGLATIVFHTIWQLSNTIVFLLTAGIKGPPENNSTAAATEDFLQKLSLIVPDGLLYMSQGFNISLYGLSQQVVTLGIVFAMMLRFFLKANNEAIGKLQIAIQNIPNASTERSHEIEFSSPLKEHLINDLQKIRRKQAVIRNFCADLNAFFRNVGFACHVLDQATVMGYVAALIISNNHDTDLITWINNCLSIIFFVGYSTILMLPLAFVYDEAESTNLRAYELSVAVHRCFPDEPLDSQIHQILQDIMFSSEQNSIVLQGAGFINFTRPLFAGTVTFGLSFSVVAYEITQRSNNISSCS</sequence>
<keyword evidence="1" id="KW-0472">Membrane</keyword>
<evidence type="ECO:0000313" key="3">
    <source>
        <dbReference type="Proteomes" id="UP000192578"/>
    </source>
</evidence>
<feature type="transmembrane region" description="Helical" evidence="1">
    <location>
        <begin position="12"/>
        <end position="36"/>
    </location>
</feature>
<dbReference type="Proteomes" id="UP000192578">
    <property type="component" value="Unassembled WGS sequence"/>
</dbReference>
<proteinExistence type="predicted"/>
<reference evidence="3" key="1">
    <citation type="submission" date="2017-01" db="EMBL/GenBank/DDBJ databases">
        <title>Comparative genomics of anhydrobiosis in the tardigrade Hypsibius dujardini.</title>
        <authorList>
            <person name="Yoshida Y."/>
            <person name="Koutsovoulos G."/>
            <person name="Laetsch D."/>
            <person name="Stevens L."/>
            <person name="Kumar S."/>
            <person name="Horikawa D."/>
            <person name="Ishino K."/>
            <person name="Komine S."/>
            <person name="Tomita M."/>
            <person name="Blaxter M."/>
            <person name="Arakawa K."/>
        </authorList>
    </citation>
    <scope>NUCLEOTIDE SEQUENCE [LARGE SCALE GENOMIC DNA]</scope>
    <source>
        <strain evidence="3">Z151</strain>
    </source>
</reference>
<evidence type="ECO:0008006" key="4">
    <source>
        <dbReference type="Google" id="ProtNLM"/>
    </source>
</evidence>
<feature type="transmembrane region" description="Helical" evidence="1">
    <location>
        <begin position="77"/>
        <end position="102"/>
    </location>
</feature>
<evidence type="ECO:0000313" key="2">
    <source>
        <dbReference type="EMBL" id="OQV24820.1"/>
    </source>
</evidence>
<accession>A0A1W0XBL7</accession>
<comment type="caution">
    <text evidence="2">The sequence shown here is derived from an EMBL/GenBank/DDBJ whole genome shotgun (WGS) entry which is preliminary data.</text>
</comment>
<keyword evidence="1" id="KW-1133">Transmembrane helix</keyword>
<keyword evidence="3" id="KW-1185">Reference proteome</keyword>
<evidence type="ECO:0000256" key="1">
    <source>
        <dbReference type="SAM" id="Phobius"/>
    </source>
</evidence>
<feature type="transmembrane region" description="Helical" evidence="1">
    <location>
        <begin position="265"/>
        <end position="286"/>
    </location>
</feature>
<dbReference type="EMBL" id="MTYJ01000005">
    <property type="protein sequence ID" value="OQV24820.1"/>
    <property type="molecule type" value="Genomic_DNA"/>
</dbReference>
<protein>
    <recommendedName>
        <fullName evidence="4">Gustatory receptor</fullName>
    </recommendedName>
</protein>
<keyword evidence="1" id="KW-0812">Transmembrane</keyword>